<evidence type="ECO:0000256" key="10">
    <source>
        <dbReference type="ARBA" id="ARBA00023136"/>
    </source>
</evidence>
<dbReference type="Pfam" id="PF02699">
    <property type="entry name" value="YajC"/>
    <property type="match status" value="1"/>
</dbReference>
<keyword evidence="6 11" id="KW-0812">Transmembrane</keyword>
<evidence type="ECO:0000256" key="9">
    <source>
        <dbReference type="ARBA" id="ARBA00023010"/>
    </source>
</evidence>
<evidence type="ECO:0000256" key="6">
    <source>
        <dbReference type="ARBA" id="ARBA00022692"/>
    </source>
</evidence>
<keyword evidence="8 11" id="KW-1133">Transmembrane helix</keyword>
<keyword evidence="7" id="KW-0653">Protein transport</keyword>
<evidence type="ECO:0000256" key="1">
    <source>
        <dbReference type="ARBA" id="ARBA00004162"/>
    </source>
</evidence>
<evidence type="ECO:0000256" key="7">
    <source>
        <dbReference type="ARBA" id="ARBA00022927"/>
    </source>
</evidence>
<dbReference type="NCBIfam" id="TIGR00739">
    <property type="entry name" value="yajC"/>
    <property type="match status" value="1"/>
</dbReference>
<comment type="similarity">
    <text evidence="2">Belongs to the YajC family.</text>
</comment>
<evidence type="ECO:0000256" key="11">
    <source>
        <dbReference type="SAM" id="Phobius"/>
    </source>
</evidence>
<name>A0A4R6SQJ0_9SPHI</name>
<dbReference type="PRINTS" id="PR01853">
    <property type="entry name" value="YAJCTRNLCASE"/>
</dbReference>
<gene>
    <name evidence="12" type="ORF">ATK78_4027</name>
</gene>
<keyword evidence="9" id="KW-0811">Translocation</keyword>
<sequence>MSTVILQAAAGSSNMLTTLIPMVLIMVVFYFFMIRPQVKKAKDHKKLVEDLKKGDKIVTTAGIHGRIADMNETTFLIEVEGGTKIRFDKSAVSVDATKAAVPAPKVEKIDTTKA</sequence>
<dbReference type="InterPro" id="IPR003849">
    <property type="entry name" value="Preprotein_translocase_YajC"/>
</dbReference>
<keyword evidence="5" id="KW-1003">Cell membrane</keyword>
<evidence type="ECO:0000313" key="12">
    <source>
        <dbReference type="EMBL" id="TDQ07011.1"/>
    </source>
</evidence>
<protein>
    <recommendedName>
        <fullName evidence="3">Sec translocon accessory complex subunit YajC</fullName>
    </recommendedName>
</protein>
<evidence type="ECO:0000313" key="13">
    <source>
        <dbReference type="Proteomes" id="UP000295620"/>
    </source>
</evidence>
<dbReference type="GO" id="GO:0005886">
    <property type="term" value="C:plasma membrane"/>
    <property type="evidence" value="ECO:0007669"/>
    <property type="project" value="UniProtKB-SubCell"/>
</dbReference>
<dbReference type="PANTHER" id="PTHR33909:SF1">
    <property type="entry name" value="SEC TRANSLOCON ACCESSORY COMPLEX SUBUNIT YAJC"/>
    <property type="match status" value="1"/>
</dbReference>
<dbReference type="SMART" id="SM01323">
    <property type="entry name" value="YajC"/>
    <property type="match status" value="1"/>
</dbReference>
<evidence type="ECO:0000256" key="2">
    <source>
        <dbReference type="ARBA" id="ARBA00006742"/>
    </source>
</evidence>
<accession>A0A4R6SQJ0</accession>
<keyword evidence="4" id="KW-0813">Transport</keyword>
<keyword evidence="10 11" id="KW-0472">Membrane</keyword>
<dbReference type="EMBL" id="SNYC01000007">
    <property type="protein sequence ID" value="TDQ07011.1"/>
    <property type="molecule type" value="Genomic_DNA"/>
</dbReference>
<evidence type="ECO:0000256" key="4">
    <source>
        <dbReference type="ARBA" id="ARBA00022448"/>
    </source>
</evidence>
<dbReference type="PANTHER" id="PTHR33909">
    <property type="entry name" value="SEC TRANSLOCON ACCESSORY COMPLEX SUBUNIT YAJC"/>
    <property type="match status" value="1"/>
</dbReference>
<reference evidence="12 13" key="1">
    <citation type="submission" date="2019-03" db="EMBL/GenBank/DDBJ databases">
        <title>Genomic Encyclopedia of Archaeal and Bacterial Type Strains, Phase II (KMG-II): from individual species to whole genera.</title>
        <authorList>
            <person name="Goeker M."/>
        </authorList>
    </citation>
    <scope>NUCLEOTIDE SEQUENCE [LARGE SCALE GENOMIC DNA]</scope>
    <source>
        <strain evidence="12 13">DSM 19035</strain>
    </source>
</reference>
<dbReference type="GO" id="GO:0015031">
    <property type="term" value="P:protein transport"/>
    <property type="evidence" value="ECO:0007669"/>
    <property type="project" value="UniProtKB-KW"/>
</dbReference>
<dbReference type="Proteomes" id="UP000295620">
    <property type="component" value="Unassembled WGS sequence"/>
</dbReference>
<proteinExistence type="inferred from homology"/>
<comment type="caution">
    <text evidence="12">The sequence shown here is derived from an EMBL/GenBank/DDBJ whole genome shotgun (WGS) entry which is preliminary data.</text>
</comment>
<organism evidence="12 13">
    <name type="scientific">Pedobacter metabolipauper</name>
    <dbReference type="NCBI Taxonomy" id="425513"/>
    <lineage>
        <taxon>Bacteria</taxon>
        <taxon>Pseudomonadati</taxon>
        <taxon>Bacteroidota</taxon>
        <taxon>Sphingobacteriia</taxon>
        <taxon>Sphingobacteriales</taxon>
        <taxon>Sphingobacteriaceae</taxon>
        <taxon>Pedobacter</taxon>
    </lineage>
</organism>
<keyword evidence="13" id="KW-1185">Reference proteome</keyword>
<evidence type="ECO:0000256" key="3">
    <source>
        <dbReference type="ARBA" id="ARBA00014962"/>
    </source>
</evidence>
<evidence type="ECO:0000256" key="8">
    <source>
        <dbReference type="ARBA" id="ARBA00022989"/>
    </source>
</evidence>
<comment type="subcellular location">
    <subcellularLocation>
        <location evidence="1">Cell membrane</location>
        <topology evidence="1">Single-pass membrane protein</topology>
    </subcellularLocation>
</comment>
<feature type="transmembrane region" description="Helical" evidence="11">
    <location>
        <begin position="15"/>
        <end position="34"/>
    </location>
</feature>
<evidence type="ECO:0000256" key="5">
    <source>
        <dbReference type="ARBA" id="ARBA00022475"/>
    </source>
</evidence>
<dbReference type="AlphaFoldDB" id="A0A4R6SQJ0"/>